<dbReference type="AlphaFoldDB" id="A0A328Q2Q3"/>
<gene>
    <name evidence="1" type="ORF">CA615_02780</name>
</gene>
<protein>
    <submittedName>
        <fullName evidence="1">Uncharacterized protein</fullName>
    </submittedName>
</protein>
<accession>A0A328Q2Q3</accession>
<reference evidence="1 2" key="1">
    <citation type="submission" date="2017-05" db="EMBL/GenBank/DDBJ databases">
        <title>Host range expansion of the Methanosphaera genus to humans and monogastric animals involves recent and extensive reduction in genome content.</title>
        <authorList>
            <person name="Hoedt E.C."/>
            <person name="Volmer J.G."/>
            <person name="Parks D.H."/>
            <person name="Rosewarne C.P."/>
            <person name="Denman S.E."/>
            <person name="Mcsweeney C.S."/>
            <person name="O Cuiv P."/>
            <person name="Hugenholtz P."/>
            <person name="Tyson G.W."/>
            <person name="Morrison M."/>
        </authorList>
    </citation>
    <scope>NUCLEOTIDE SEQUENCE [LARGE SCALE GENOMIC DNA]</scope>
    <source>
        <strain evidence="1 2">PA5</strain>
    </source>
</reference>
<organism evidence="1 2">
    <name type="scientific">Methanosphaera stadtmanae</name>
    <dbReference type="NCBI Taxonomy" id="2317"/>
    <lineage>
        <taxon>Archaea</taxon>
        <taxon>Methanobacteriati</taxon>
        <taxon>Methanobacteriota</taxon>
        <taxon>Methanomada group</taxon>
        <taxon>Methanobacteria</taxon>
        <taxon>Methanobacteriales</taxon>
        <taxon>Methanobacteriaceae</taxon>
        <taxon>Methanosphaera</taxon>
    </lineage>
</organism>
<dbReference type="Proteomes" id="UP000248557">
    <property type="component" value="Unassembled WGS sequence"/>
</dbReference>
<dbReference type="RefSeq" id="WP_112149421.1">
    <property type="nucleotide sequence ID" value="NZ_NGJK01000027.1"/>
</dbReference>
<sequence length="217" mass="25522">MNEKDRQIIKTLNNLGVDTRYISLYNEHVYINNSKFSKFSRKKEEKFNCLYPNISVTRSMLFQKICVKVSRTIKNQIKPKDEIYIDNTPTAKNIVLNIVLESYKRKYGIKIAHTPTKHSIIVSSKCLDDFSSEYIHLMLSGNKITDTYEENTIYPLIHVHQDWIDDWISSTDIKHITSNVEEDTKIKEMLTFLEKHIPNVNESIKQSVTYLDENRID</sequence>
<name>A0A328Q2Q3_9EURY</name>
<evidence type="ECO:0000313" key="2">
    <source>
        <dbReference type="Proteomes" id="UP000248557"/>
    </source>
</evidence>
<dbReference type="EMBL" id="NGJK01000027">
    <property type="protein sequence ID" value="RAP03354.1"/>
    <property type="molecule type" value="Genomic_DNA"/>
</dbReference>
<proteinExistence type="predicted"/>
<evidence type="ECO:0000313" key="1">
    <source>
        <dbReference type="EMBL" id="RAP03354.1"/>
    </source>
</evidence>
<comment type="caution">
    <text evidence="1">The sequence shown here is derived from an EMBL/GenBank/DDBJ whole genome shotgun (WGS) entry which is preliminary data.</text>
</comment>